<name>A0AAW1NVT0_9CHLO</name>
<sequence>MIAAQGGNSLTKALKLAQSLNYGSVGSFLSIGCVGSIASIGSTGSILSIGSAGSVLSIASIGGVGTSFAILGIFSFGGFNLVCCKDWPYGIGQLIRCMRGPRKHRKHV</sequence>
<keyword evidence="3" id="KW-1185">Reference proteome</keyword>
<dbReference type="AlphaFoldDB" id="A0AAW1NVT0"/>
<dbReference type="Proteomes" id="UP001465755">
    <property type="component" value="Unassembled WGS sequence"/>
</dbReference>
<feature type="transmembrane region" description="Helical" evidence="1">
    <location>
        <begin position="46"/>
        <end position="71"/>
    </location>
</feature>
<evidence type="ECO:0000313" key="3">
    <source>
        <dbReference type="Proteomes" id="UP001465755"/>
    </source>
</evidence>
<reference evidence="2 3" key="1">
    <citation type="journal article" date="2024" name="Nat. Commun.">
        <title>Phylogenomics reveals the evolutionary origins of lichenization in chlorophyte algae.</title>
        <authorList>
            <person name="Puginier C."/>
            <person name="Libourel C."/>
            <person name="Otte J."/>
            <person name="Skaloud P."/>
            <person name="Haon M."/>
            <person name="Grisel S."/>
            <person name="Petersen M."/>
            <person name="Berrin J.G."/>
            <person name="Delaux P.M."/>
            <person name="Dal Grande F."/>
            <person name="Keller J."/>
        </authorList>
    </citation>
    <scope>NUCLEOTIDE SEQUENCE [LARGE SCALE GENOMIC DNA]</scope>
    <source>
        <strain evidence="2 3">SAG 2036</strain>
    </source>
</reference>
<keyword evidence="1" id="KW-1133">Transmembrane helix</keyword>
<accession>A0AAW1NVT0</accession>
<evidence type="ECO:0000313" key="2">
    <source>
        <dbReference type="EMBL" id="KAK9794612.1"/>
    </source>
</evidence>
<proteinExistence type="predicted"/>
<comment type="caution">
    <text evidence="2">The sequence shown here is derived from an EMBL/GenBank/DDBJ whole genome shotgun (WGS) entry which is preliminary data.</text>
</comment>
<organism evidence="2 3">
    <name type="scientific">Symbiochloris irregularis</name>
    <dbReference type="NCBI Taxonomy" id="706552"/>
    <lineage>
        <taxon>Eukaryota</taxon>
        <taxon>Viridiplantae</taxon>
        <taxon>Chlorophyta</taxon>
        <taxon>core chlorophytes</taxon>
        <taxon>Trebouxiophyceae</taxon>
        <taxon>Trebouxiales</taxon>
        <taxon>Trebouxiaceae</taxon>
        <taxon>Symbiochloris</taxon>
    </lineage>
</organism>
<feature type="transmembrane region" description="Helical" evidence="1">
    <location>
        <begin position="20"/>
        <end position="40"/>
    </location>
</feature>
<protein>
    <submittedName>
        <fullName evidence="2">Uncharacterized protein</fullName>
    </submittedName>
</protein>
<evidence type="ECO:0000256" key="1">
    <source>
        <dbReference type="SAM" id="Phobius"/>
    </source>
</evidence>
<keyword evidence="1" id="KW-0472">Membrane</keyword>
<gene>
    <name evidence="2" type="ORF">WJX73_008601</name>
</gene>
<dbReference type="EMBL" id="JALJOQ010000137">
    <property type="protein sequence ID" value="KAK9794612.1"/>
    <property type="molecule type" value="Genomic_DNA"/>
</dbReference>
<keyword evidence="1" id="KW-0812">Transmembrane</keyword>